<evidence type="ECO:0000256" key="1">
    <source>
        <dbReference type="PROSITE-ProRule" id="PRU10141"/>
    </source>
</evidence>
<organism evidence="3 4">
    <name type="scientific">Kipferlia bialata</name>
    <dbReference type="NCBI Taxonomy" id="797122"/>
    <lineage>
        <taxon>Eukaryota</taxon>
        <taxon>Metamonada</taxon>
        <taxon>Carpediemonas-like organisms</taxon>
        <taxon>Kipferlia</taxon>
    </lineage>
</organism>
<keyword evidence="1" id="KW-0067">ATP-binding</keyword>
<dbReference type="AlphaFoldDB" id="A0A9K3D6M7"/>
<dbReference type="SMART" id="SM00220">
    <property type="entry name" value="S_TKc"/>
    <property type="match status" value="1"/>
</dbReference>
<accession>A0A9K3D6M7</accession>
<dbReference type="GO" id="GO:0005524">
    <property type="term" value="F:ATP binding"/>
    <property type="evidence" value="ECO:0007669"/>
    <property type="project" value="UniProtKB-UniRule"/>
</dbReference>
<sequence length="186" mass="21357">MPPGLGYDAEVETEDHLWQAEEAEARAGDLSLSQIPLVETKRRSLRAKYDILGKALGEGSYGKVFKVQEKEGEKRVFAAKFIDFAKYRTVLNKYLPRELSALNRTQSPYVVGYVDHFFDLDSHGRHMVIIMEFLEGNDLLRYSTSSEEFRTTLKNKPSSIPELVKNKYPHLLPGRHLPYLLVLIEQ</sequence>
<dbReference type="GO" id="GO:0004674">
    <property type="term" value="F:protein serine/threonine kinase activity"/>
    <property type="evidence" value="ECO:0007669"/>
    <property type="project" value="TreeGrafter"/>
</dbReference>
<dbReference type="Gene3D" id="3.30.200.20">
    <property type="entry name" value="Phosphorylase Kinase, domain 1"/>
    <property type="match status" value="1"/>
</dbReference>
<dbReference type="OrthoDB" id="6513151at2759"/>
<evidence type="ECO:0000259" key="2">
    <source>
        <dbReference type="PROSITE" id="PS50011"/>
    </source>
</evidence>
<dbReference type="GO" id="GO:0005737">
    <property type="term" value="C:cytoplasm"/>
    <property type="evidence" value="ECO:0007669"/>
    <property type="project" value="TreeGrafter"/>
</dbReference>
<protein>
    <recommendedName>
        <fullName evidence="2">Protein kinase domain-containing protein</fullName>
    </recommendedName>
</protein>
<dbReference type="Gene3D" id="1.10.510.10">
    <property type="entry name" value="Transferase(Phosphotransferase) domain 1"/>
    <property type="match status" value="1"/>
</dbReference>
<proteinExistence type="predicted"/>
<reference evidence="3 4" key="1">
    <citation type="journal article" date="2018" name="PLoS ONE">
        <title>The draft genome of Kipferlia bialata reveals reductive genome evolution in fornicate parasites.</title>
        <authorList>
            <person name="Tanifuji G."/>
            <person name="Takabayashi S."/>
            <person name="Kume K."/>
            <person name="Takagi M."/>
            <person name="Nakayama T."/>
            <person name="Kamikawa R."/>
            <person name="Inagaki Y."/>
            <person name="Hashimoto T."/>
        </authorList>
    </citation>
    <scope>NUCLEOTIDE SEQUENCE [LARGE SCALE GENOMIC DNA]</scope>
    <source>
        <strain evidence="3">NY0173</strain>
    </source>
</reference>
<feature type="domain" description="Protein kinase" evidence="2">
    <location>
        <begin position="50"/>
        <end position="186"/>
    </location>
</feature>
<evidence type="ECO:0000313" key="4">
    <source>
        <dbReference type="Proteomes" id="UP000265618"/>
    </source>
</evidence>
<feature type="binding site" evidence="1">
    <location>
        <position position="80"/>
    </location>
    <ligand>
        <name>ATP</name>
        <dbReference type="ChEBI" id="CHEBI:30616"/>
    </ligand>
</feature>
<dbReference type="EMBL" id="BDIP01004978">
    <property type="protein sequence ID" value="GIQ89375.1"/>
    <property type="molecule type" value="Genomic_DNA"/>
</dbReference>
<dbReference type="InterPro" id="IPR017441">
    <property type="entry name" value="Protein_kinase_ATP_BS"/>
</dbReference>
<dbReference type="PROSITE" id="PS50011">
    <property type="entry name" value="PROTEIN_KINASE_DOM"/>
    <property type="match status" value="1"/>
</dbReference>
<name>A0A9K3D6M7_9EUKA</name>
<gene>
    <name evidence="3" type="ORF">KIPB_011822</name>
</gene>
<keyword evidence="1" id="KW-0547">Nucleotide-binding</keyword>
<dbReference type="PANTHER" id="PTHR24361">
    <property type="entry name" value="MITOGEN-ACTIVATED KINASE KINASE KINASE"/>
    <property type="match status" value="1"/>
</dbReference>
<dbReference type="InterPro" id="IPR011009">
    <property type="entry name" value="Kinase-like_dom_sf"/>
</dbReference>
<comment type="caution">
    <text evidence="3">The sequence shown here is derived from an EMBL/GenBank/DDBJ whole genome shotgun (WGS) entry which is preliminary data.</text>
</comment>
<dbReference type="InterPro" id="IPR053235">
    <property type="entry name" value="Ser_Thr_kinase"/>
</dbReference>
<dbReference type="PANTHER" id="PTHR24361:SF613">
    <property type="entry name" value="NUCLEAR RECEPTOR-BINDING PROTEIN-RELATED"/>
    <property type="match status" value="1"/>
</dbReference>
<dbReference type="Proteomes" id="UP000265618">
    <property type="component" value="Unassembled WGS sequence"/>
</dbReference>
<dbReference type="Pfam" id="PF00069">
    <property type="entry name" value="Pkinase"/>
    <property type="match status" value="1"/>
</dbReference>
<dbReference type="InterPro" id="IPR000719">
    <property type="entry name" value="Prot_kinase_dom"/>
</dbReference>
<evidence type="ECO:0000313" key="3">
    <source>
        <dbReference type="EMBL" id="GIQ89375.1"/>
    </source>
</evidence>
<dbReference type="PROSITE" id="PS00107">
    <property type="entry name" value="PROTEIN_KINASE_ATP"/>
    <property type="match status" value="1"/>
</dbReference>
<feature type="non-terminal residue" evidence="3">
    <location>
        <position position="186"/>
    </location>
</feature>
<keyword evidence="4" id="KW-1185">Reference proteome</keyword>
<dbReference type="SUPFAM" id="SSF56112">
    <property type="entry name" value="Protein kinase-like (PK-like)"/>
    <property type="match status" value="1"/>
</dbReference>